<dbReference type="InterPro" id="IPR013083">
    <property type="entry name" value="Znf_RING/FYVE/PHD"/>
</dbReference>
<comment type="caution">
    <text evidence="7">The sequence shown here is derived from an EMBL/GenBank/DDBJ whole genome shotgun (WGS) entry which is preliminary data.</text>
</comment>
<evidence type="ECO:0000313" key="8">
    <source>
        <dbReference type="Proteomes" id="UP000015453"/>
    </source>
</evidence>
<dbReference type="InterPro" id="IPR011011">
    <property type="entry name" value="Znf_FYVE_PHD"/>
</dbReference>
<dbReference type="Proteomes" id="UP000015453">
    <property type="component" value="Unassembled WGS sequence"/>
</dbReference>
<evidence type="ECO:0000256" key="1">
    <source>
        <dbReference type="ARBA" id="ARBA00022723"/>
    </source>
</evidence>
<dbReference type="AlphaFoldDB" id="S8CHQ8"/>
<gene>
    <name evidence="7" type="ORF">M569_08273</name>
</gene>
<evidence type="ECO:0000256" key="3">
    <source>
        <dbReference type="ARBA" id="ARBA00022833"/>
    </source>
</evidence>
<feature type="non-terminal residue" evidence="7">
    <location>
        <position position="1"/>
    </location>
</feature>
<dbReference type="OrthoDB" id="5857104at2759"/>
<name>S8CHQ8_9LAMI</name>
<proteinExistence type="predicted"/>
<feature type="region of interest" description="Disordered" evidence="5">
    <location>
        <begin position="17"/>
        <end position="46"/>
    </location>
</feature>
<organism evidence="7 8">
    <name type="scientific">Genlisea aurea</name>
    <dbReference type="NCBI Taxonomy" id="192259"/>
    <lineage>
        <taxon>Eukaryota</taxon>
        <taxon>Viridiplantae</taxon>
        <taxon>Streptophyta</taxon>
        <taxon>Embryophyta</taxon>
        <taxon>Tracheophyta</taxon>
        <taxon>Spermatophyta</taxon>
        <taxon>Magnoliopsida</taxon>
        <taxon>eudicotyledons</taxon>
        <taxon>Gunneridae</taxon>
        <taxon>Pentapetalae</taxon>
        <taxon>asterids</taxon>
        <taxon>lamiids</taxon>
        <taxon>Lamiales</taxon>
        <taxon>Lentibulariaceae</taxon>
        <taxon>Genlisea</taxon>
    </lineage>
</organism>
<evidence type="ECO:0000256" key="2">
    <source>
        <dbReference type="ARBA" id="ARBA00022771"/>
    </source>
</evidence>
<keyword evidence="2 4" id="KW-0863">Zinc-finger</keyword>
<evidence type="ECO:0000259" key="6">
    <source>
        <dbReference type="PROSITE" id="PS50016"/>
    </source>
</evidence>
<dbReference type="Pfam" id="PF00628">
    <property type="entry name" value="PHD"/>
    <property type="match status" value="1"/>
</dbReference>
<keyword evidence="1" id="KW-0479">Metal-binding</keyword>
<sequence>RMSSLVERLRVRSDRRPVYNLDDSDDEPDSVKKRGMGSPSGVIEKIERPDAKNGSCQSCGKSENLWDCDTCLYAYHPSCLLPELKGPRPNSWKCPEC</sequence>
<reference evidence="7 8" key="1">
    <citation type="journal article" date="2013" name="BMC Genomics">
        <title>The miniature genome of a carnivorous plant Genlisea aurea contains a low number of genes and short non-coding sequences.</title>
        <authorList>
            <person name="Leushkin E.V."/>
            <person name="Sutormin R.A."/>
            <person name="Nabieva E.R."/>
            <person name="Penin A.A."/>
            <person name="Kondrashov A.S."/>
            <person name="Logacheva M.D."/>
        </authorList>
    </citation>
    <scope>NUCLEOTIDE SEQUENCE [LARGE SCALE GENOMIC DNA]</scope>
</reference>
<dbReference type="EMBL" id="AUSU01003646">
    <property type="protein sequence ID" value="EPS66504.1"/>
    <property type="molecule type" value="Genomic_DNA"/>
</dbReference>
<dbReference type="PROSITE" id="PS01359">
    <property type="entry name" value="ZF_PHD_1"/>
    <property type="match status" value="1"/>
</dbReference>
<evidence type="ECO:0000256" key="5">
    <source>
        <dbReference type="SAM" id="MobiDB-lite"/>
    </source>
</evidence>
<protein>
    <recommendedName>
        <fullName evidence="6">PHD-type domain-containing protein</fullName>
    </recommendedName>
</protein>
<dbReference type="GO" id="GO:0008270">
    <property type="term" value="F:zinc ion binding"/>
    <property type="evidence" value="ECO:0007669"/>
    <property type="project" value="UniProtKB-KW"/>
</dbReference>
<feature type="non-terminal residue" evidence="7">
    <location>
        <position position="97"/>
    </location>
</feature>
<accession>S8CHQ8</accession>
<dbReference type="SUPFAM" id="SSF57903">
    <property type="entry name" value="FYVE/PHD zinc finger"/>
    <property type="match status" value="1"/>
</dbReference>
<evidence type="ECO:0000313" key="7">
    <source>
        <dbReference type="EMBL" id="EPS66504.1"/>
    </source>
</evidence>
<keyword evidence="8" id="KW-1185">Reference proteome</keyword>
<dbReference type="PROSITE" id="PS50016">
    <property type="entry name" value="ZF_PHD_2"/>
    <property type="match status" value="1"/>
</dbReference>
<keyword evidence="3" id="KW-0862">Zinc</keyword>
<dbReference type="Gene3D" id="3.30.40.10">
    <property type="entry name" value="Zinc/RING finger domain, C3HC4 (zinc finger)"/>
    <property type="match status" value="1"/>
</dbReference>
<dbReference type="InterPro" id="IPR019786">
    <property type="entry name" value="Zinc_finger_PHD-type_CS"/>
</dbReference>
<feature type="domain" description="PHD-type" evidence="6">
    <location>
        <begin position="53"/>
        <end position="97"/>
    </location>
</feature>
<dbReference type="InterPro" id="IPR019787">
    <property type="entry name" value="Znf_PHD-finger"/>
</dbReference>
<evidence type="ECO:0000256" key="4">
    <source>
        <dbReference type="PROSITE-ProRule" id="PRU00146"/>
    </source>
</evidence>